<dbReference type="GO" id="GO:0016491">
    <property type="term" value="F:oxidoreductase activity"/>
    <property type="evidence" value="ECO:0007669"/>
    <property type="project" value="UniProtKB-KW"/>
</dbReference>
<dbReference type="InterPro" id="IPR001663">
    <property type="entry name" value="Rng_hydr_dOase-A"/>
</dbReference>
<dbReference type="RefSeq" id="WP_271166830.1">
    <property type="nucleotide sequence ID" value="NZ_BSFI01000001.1"/>
</dbReference>
<evidence type="ECO:0000256" key="3">
    <source>
        <dbReference type="ARBA" id="ARBA00022723"/>
    </source>
</evidence>
<proteinExistence type="predicted"/>
<evidence type="ECO:0000313" key="8">
    <source>
        <dbReference type="EMBL" id="GLK66566.1"/>
    </source>
</evidence>
<dbReference type="Pfam" id="PF00355">
    <property type="entry name" value="Rieske"/>
    <property type="match status" value="1"/>
</dbReference>
<dbReference type="Gene3D" id="3.90.380.10">
    <property type="entry name" value="Naphthalene 1,2-dioxygenase Alpha Subunit, Chain A, domain 1"/>
    <property type="match status" value="1"/>
</dbReference>
<name>A0A9W6MU85_9HYPH</name>
<dbReference type="Pfam" id="PF00848">
    <property type="entry name" value="Ring_hydroxyl_A"/>
    <property type="match status" value="1"/>
</dbReference>
<dbReference type="PRINTS" id="PR00090">
    <property type="entry name" value="RNGDIOXGNASE"/>
</dbReference>
<keyword evidence="3" id="KW-0479">Metal-binding</keyword>
<reference evidence="8" key="2">
    <citation type="submission" date="2023-01" db="EMBL/GenBank/DDBJ databases">
        <authorList>
            <person name="Sun Q."/>
            <person name="Evtushenko L."/>
        </authorList>
    </citation>
    <scope>NUCLEOTIDE SEQUENCE</scope>
    <source>
        <strain evidence="8">VKM B-2347</strain>
    </source>
</reference>
<evidence type="ECO:0000256" key="1">
    <source>
        <dbReference type="ARBA" id="ARBA00001962"/>
    </source>
</evidence>
<keyword evidence="2" id="KW-0001">2Fe-2S</keyword>
<feature type="domain" description="Rieske" evidence="7">
    <location>
        <begin position="53"/>
        <end position="165"/>
    </location>
</feature>
<evidence type="ECO:0000256" key="2">
    <source>
        <dbReference type="ARBA" id="ARBA00022714"/>
    </source>
</evidence>
<dbReference type="Proteomes" id="UP001143372">
    <property type="component" value="Unassembled WGS sequence"/>
</dbReference>
<evidence type="ECO:0000259" key="7">
    <source>
        <dbReference type="PROSITE" id="PS51296"/>
    </source>
</evidence>
<organism evidence="8 9">
    <name type="scientific">Hansschlegelia plantiphila</name>
    <dbReference type="NCBI Taxonomy" id="374655"/>
    <lineage>
        <taxon>Bacteria</taxon>
        <taxon>Pseudomonadati</taxon>
        <taxon>Pseudomonadota</taxon>
        <taxon>Alphaproteobacteria</taxon>
        <taxon>Hyphomicrobiales</taxon>
        <taxon>Methylopilaceae</taxon>
        <taxon>Hansschlegelia</taxon>
    </lineage>
</organism>
<protein>
    <recommendedName>
        <fullName evidence="7">Rieske domain-containing protein</fullName>
    </recommendedName>
</protein>
<accession>A0A9W6MU85</accession>
<dbReference type="EMBL" id="BSFI01000001">
    <property type="protein sequence ID" value="GLK66566.1"/>
    <property type="molecule type" value="Genomic_DNA"/>
</dbReference>
<dbReference type="InterPro" id="IPR017941">
    <property type="entry name" value="Rieske_2Fe-2S"/>
</dbReference>
<dbReference type="GO" id="GO:0005506">
    <property type="term" value="F:iron ion binding"/>
    <property type="evidence" value="ECO:0007669"/>
    <property type="project" value="InterPro"/>
</dbReference>
<gene>
    <name evidence="8" type="ORF">GCM10008179_02040</name>
</gene>
<evidence type="ECO:0000256" key="4">
    <source>
        <dbReference type="ARBA" id="ARBA00023002"/>
    </source>
</evidence>
<dbReference type="PROSITE" id="PS51296">
    <property type="entry name" value="RIESKE"/>
    <property type="match status" value="1"/>
</dbReference>
<evidence type="ECO:0000256" key="5">
    <source>
        <dbReference type="ARBA" id="ARBA00023004"/>
    </source>
</evidence>
<comment type="caution">
    <text evidence="8">The sequence shown here is derived from an EMBL/GenBank/DDBJ whole genome shotgun (WGS) entry which is preliminary data.</text>
</comment>
<dbReference type="GO" id="GO:0051537">
    <property type="term" value="F:2 iron, 2 sulfur cluster binding"/>
    <property type="evidence" value="ECO:0007669"/>
    <property type="project" value="UniProtKB-KW"/>
</dbReference>
<dbReference type="SUPFAM" id="SSF50022">
    <property type="entry name" value="ISP domain"/>
    <property type="match status" value="1"/>
</dbReference>
<keyword evidence="4" id="KW-0560">Oxidoreductase</keyword>
<dbReference type="InterPro" id="IPR036922">
    <property type="entry name" value="Rieske_2Fe-2S_sf"/>
</dbReference>
<dbReference type="SUPFAM" id="SSF55961">
    <property type="entry name" value="Bet v1-like"/>
    <property type="match status" value="1"/>
</dbReference>
<dbReference type="InterPro" id="IPR015879">
    <property type="entry name" value="Ring_hydroxy_dOase_asu_C_dom"/>
</dbReference>
<sequence length="404" mass="45479">MTRSVLSVEEVRKAVFEAAELPLSRAITLPPETYVDPGFFAHEADAVLSRGWICLAHVSQLKKSGDYLRLDLLGEPVVVIRGRDGEIRVLSRVCPHRGADILHPVFGGPEEGNEPILVCPYHRWSFEADGALKGCPEMQKAEGFDKKDWRLSSFRSEIWQGFVFVNVSGDAAPLAELYAAFADMIAPWDTAEMEVVIELKWDCDFNWKVMVENWIESYHHLGIHHQTLNTSMPAAMTWTDPEQGHFIRCHLPFNKKTTEKVMEAAAKDAALDGFKPVAGLPLDRQLEWGLYLGLPCFMLLTARDRVIWYRLLPQSEGRCALLTTTLVTRAAMADPDFAETVAAETTMLRDFHLEDMQVNAAMQAGLRSSKVVRGRLSHLEEPIWHIQRYLARSLRVAEPASPSV</sequence>
<dbReference type="Gene3D" id="2.102.10.10">
    <property type="entry name" value="Rieske [2Fe-2S] iron-sulphur domain"/>
    <property type="match status" value="1"/>
</dbReference>
<reference evidence="8" key="1">
    <citation type="journal article" date="2014" name="Int. J. Syst. Evol. Microbiol.">
        <title>Complete genome sequence of Corynebacterium casei LMG S-19264T (=DSM 44701T), isolated from a smear-ripened cheese.</title>
        <authorList>
            <consortium name="US DOE Joint Genome Institute (JGI-PGF)"/>
            <person name="Walter F."/>
            <person name="Albersmeier A."/>
            <person name="Kalinowski J."/>
            <person name="Ruckert C."/>
        </authorList>
    </citation>
    <scope>NUCLEOTIDE SEQUENCE</scope>
    <source>
        <strain evidence="8">VKM B-2347</strain>
    </source>
</reference>
<keyword evidence="9" id="KW-1185">Reference proteome</keyword>
<dbReference type="CDD" id="cd03469">
    <property type="entry name" value="Rieske_RO_Alpha_N"/>
    <property type="match status" value="1"/>
</dbReference>
<dbReference type="PANTHER" id="PTHR43756">
    <property type="entry name" value="CHOLINE MONOOXYGENASE, CHLOROPLASTIC"/>
    <property type="match status" value="1"/>
</dbReference>
<comment type="cofactor">
    <cofactor evidence="1">
        <name>Fe cation</name>
        <dbReference type="ChEBI" id="CHEBI:24875"/>
    </cofactor>
</comment>
<evidence type="ECO:0000256" key="6">
    <source>
        <dbReference type="ARBA" id="ARBA00023014"/>
    </source>
</evidence>
<keyword evidence="6" id="KW-0411">Iron-sulfur</keyword>
<dbReference type="PANTHER" id="PTHR43756:SF5">
    <property type="entry name" value="CHOLINE MONOOXYGENASE, CHLOROPLASTIC"/>
    <property type="match status" value="1"/>
</dbReference>
<evidence type="ECO:0000313" key="9">
    <source>
        <dbReference type="Proteomes" id="UP001143372"/>
    </source>
</evidence>
<dbReference type="AlphaFoldDB" id="A0A9W6MU85"/>
<keyword evidence="5" id="KW-0408">Iron</keyword>